<dbReference type="InterPro" id="IPR059112">
    <property type="entry name" value="CysZ/EI24"/>
</dbReference>
<evidence type="ECO:0000256" key="5">
    <source>
        <dbReference type="SAM" id="Phobius"/>
    </source>
</evidence>
<comment type="caution">
    <text evidence="6">The sequence shown here is derived from an EMBL/GenBank/DDBJ whole genome shotgun (WGS) entry which is preliminary data.</text>
</comment>
<sequence length="224" mass="23807">MLRALLLAFGQIGDPAVLRVLAKSLGVTLALFVLLGAGLWWIIEALLTPWFGNGAGALAAVAATLVIVLALWLLFRAIAVAVIGLFADEVVVAVERRHYPNALGRARDVPFLRAAAMAMRSALRVIAINLVLAPVYVALLVTGIGTGAAFLLVNAWLLGRDLGDMVAARHLDPAAMRRWRGETSGRRFLLGLADAVLFLIPGVNLFAPLIGAAAATHLFHARRL</sequence>
<comment type="subcellular location">
    <subcellularLocation>
        <location evidence="1">Membrane</location>
        <topology evidence="1">Multi-pass membrane protein</topology>
    </subcellularLocation>
</comment>
<dbReference type="EMBL" id="BMIH01000001">
    <property type="protein sequence ID" value="GGB17106.1"/>
    <property type="molecule type" value="Genomic_DNA"/>
</dbReference>
<evidence type="ECO:0000256" key="2">
    <source>
        <dbReference type="ARBA" id="ARBA00022692"/>
    </source>
</evidence>
<evidence type="ECO:0000256" key="1">
    <source>
        <dbReference type="ARBA" id="ARBA00004141"/>
    </source>
</evidence>
<gene>
    <name evidence="6" type="ORF">GCM10011380_03260</name>
</gene>
<keyword evidence="7" id="KW-1185">Reference proteome</keyword>
<reference evidence="6" key="1">
    <citation type="journal article" date="2014" name="Int. J. Syst. Evol. Microbiol.">
        <title>Complete genome sequence of Corynebacterium casei LMG S-19264T (=DSM 44701T), isolated from a smear-ripened cheese.</title>
        <authorList>
            <consortium name="US DOE Joint Genome Institute (JGI-PGF)"/>
            <person name="Walter F."/>
            <person name="Albersmeier A."/>
            <person name="Kalinowski J."/>
            <person name="Ruckert C."/>
        </authorList>
    </citation>
    <scope>NUCLEOTIDE SEQUENCE</scope>
    <source>
        <strain evidence="6">CGMCC 1.15330</strain>
    </source>
</reference>
<keyword evidence="3 5" id="KW-1133">Transmembrane helix</keyword>
<evidence type="ECO:0000256" key="4">
    <source>
        <dbReference type="ARBA" id="ARBA00023136"/>
    </source>
</evidence>
<evidence type="ECO:0000313" key="6">
    <source>
        <dbReference type="EMBL" id="GGB17106.1"/>
    </source>
</evidence>
<feature type="transmembrane region" description="Helical" evidence="5">
    <location>
        <begin position="20"/>
        <end position="43"/>
    </location>
</feature>
<feature type="transmembrane region" description="Helical" evidence="5">
    <location>
        <begin position="55"/>
        <end position="75"/>
    </location>
</feature>
<keyword evidence="4 5" id="KW-0472">Membrane</keyword>
<feature type="transmembrane region" description="Helical" evidence="5">
    <location>
        <begin position="195"/>
        <end position="219"/>
    </location>
</feature>
<dbReference type="RefSeq" id="WP_188656888.1">
    <property type="nucleotide sequence ID" value="NZ_BMIH01000001.1"/>
</dbReference>
<dbReference type="Proteomes" id="UP000623067">
    <property type="component" value="Unassembled WGS sequence"/>
</dbReference>
<dbReference type="AlphaFoldDB" id="A0A916WNB2"/>
<feature type="transmembrane region" description="Helical" evidence="5">
    <location>
        <begin position="126"/>
        <end position="153"/>
    </location>
</feature>
<proteinExistence type="predicted"/>
<evidence type="ECO:0000313" key="7">
    <source>
        <dbReference type="Proteomes" id="UP000623067"/>
    </source>
</evidence>
<accession>A0A916WNB2</accession>
<keyword evidence="2 5" id="KW-0812">Transmembrane</keyword>
<reference evidence="6" key="2">
    <citation type="submission" date="2020-09" db="EMBL/GenBank/DDBJ databases">
        <authorList>
            <person name="Sun Q."/>
            <person name="Zhou Y."/>
        </authorList>
    </citation>
    <scope>NUCLEOTIDE SEQUENCE</scope>
    <source>
        <strain evidence="6">CGMCC 1.15330</strain>
    </source>
</reference>
<evidence type="ECO:0000256" key="3">
    <source>
        <dbReference type="ARBA" id="ARBA00022989"/>
    </source>
</evidence>
<protein>
    <submittedName>
        <fullName evidence="6">Membrane protein</fullName>
    </submittedName>
</protein>
<organism evidence="6 7">
    <name type="scientific">Sphingomonas metalli</name>
    <dbReference type="NCBI Taxonomy" id="1779358"/>
    <lineage>
        <taxon>Bacteria</taxon>
        <taxon>Pseudomonadati</taxon>
        <taxon>Pseudomonadota</taxon>
        <taxon>Alphaproteobacteria</taxon>
        <taxon>Sphingomonadales</taxon>
        <taxon>Sphingomonadaceae</taxon>
        <taxon>Sphingomonas</taxon>
    </lineage>
</organism>
<name>A0A916WNB2_9SPHN</name>
<dbReference type="Pfam" id="PF07264">
    <property type="entry name" value="EI24"/>
    <property type="match status" value="1"/>
</dbReference>